<dbReference type="GO" id="GO:0006364">
    <property type="term" value="P:rRNA processing"/>
    <property type="evidence" value="ECO:0007669"/>
    <property type="project" value="UniProtKB-UniRule"/>
</dbReference>
<dbReference type="InterPro" id="IPR024679">
    <property type="entry name" value="Ipi1_N"/>
</dbReference>
<evidence type="ECO:0000256" key="5">
    <source>
        <dbReference type="ARBA" id="ARBA00023242"/>
    </source>
</evidence>
<evidence type="ECO:0000256" key="3">
    <source>
        <dbReference type="ARBA" id="ARBA00004642"/>
    </source>
</evidence>
<feature type="domain" description="TEX10-like TPR repeats" evidence="10">
    <location>
        <begin position="599"/>
        <end position="706"/>
    </location>
</feature>
<keyword evidence="8" id="KW-0472">Membrane</keyword>
<dbReference type="Proteomes" id="UP001151518">
    <property type="component" value="Unassembled WGS sequence"/>
</dbReference>
<evidence type="ECO:0000256" key="8">
    <source>
        <dbReference type="SAM" id="Phobius"/>
    </source>
</evidence>
<evidence type="ECO:0000256" key="1">
    <source>
        <dbReference type="ARBA" id="ARBA00002355"/>
    </source>
</evidence>
<dbReference type="AlphaFoldDB" id="A0A9W8G3Z2"/>
<evidence type="ECO:0000313" key="12">
    <source>
        <dbReference type="Proteomes" id="UP001151518"/>
    </source>
</evidence>
<feature type="region of interest" description="Disordered" evidence="7">
    <location>
        <begin position="305"/>
        <end position="328"/>
    </location>
</feature>
<dbReference type="OrthoDB" id="361362at2759"/>
<dbReference type="Gene3D" id="1.25.10.10">
    <property type="entry name" value="Leucine-rich Repeat Variant"/>
    <property type="match status" value="1"/>
</dbReference>
<dbReference type="GO" id="GO:0120330">
    <property type="term" value="C:rixosome complex"/>
    <property type="evidence" value="ECO:0007669"/>
    <property type="project" value="UniProtKB-UniRule"/>
</dbReference>
<dbReference type="InterPro" id="IPR016024">
    <property type="entry name" value="ARM-type_fold"/>
</dbReference>
<evidence type="ECO:0000259" key="10">
    <source>
        <dbReference type="Pfam" id="PF25781"/>
    </source>
</evidence>
<organism evidence="11 12">
    <name type="scientific">Coemansia spiralis</name>
    <dbReference type="NCBI Taxonomy" id="417178"/>
    <lineage>
        <taxon>Eukaryota</taxon>
        <taxon>Fungi</taxon>
        <taxon>Fungi incertae sedis</taxon>
        <taxon>Zoopagomycota</taxon>
        <taxon>Kickxellomycotina</taxon>
        <taxon>Kickxellomycetes</taxon>
        <taxon>Kickxellales</taxon>
        <taxon>Kickxellaceae</taxon>
        <taxon>Coemansia</taxon>
    </lineage>
</organism>
<keyword evidence="6" id="KW-0698">rRNA processing</keyword>
<dbReference type="InterPro" id="IPR057949">
    <property type="entry name" value="TPR_TEX10"/>
</dbReference>
<dbReference type="PANTHER" id="PTHR16056:SF2">
    <property type="entry name" value="TESTIS-EXPRESSED PROTEIN 10"/>
    <property type="match status" value="1"/>
</dbReference>
<evidence type="ECO:0000259" key="9">
    <source>
        <dbReference type="Pfam" id="PF12333"/>
    </source>
</evidence>
<comment type="function">
    <text evidence="1 6">Component of the RIX1 complex required for processing of ITS2 sequences from 35S pre-rRNA.</text>
</comment>
<keyword evidence="6" id="KW-0690">Ribosome biogenesis</keyword>
<evidence type="ECO:0000256" key="7">
    <source>
        <dbReference type="SAM" id="MobiDB-lite"/>
    </source>
</evidence>
<dbReference type="InterPro" id="IPR011989">
    <property type="entry name" value="ARM-like"/>
</dbReference>
<comment type="subcellular location">
    <subcellularLocation>
        <location evidence="2">Nucleus</location>
        <location evidence="2">Nucleolus</location>
    </subcellularLocation>
    <subcellularLocation>
        <location evidence="3">Nucleus</location>
        <location evidence="3">Nucleoplasm</location>
    </subcellularLocation>
</comment>
<comment type="similarity">
    <text evidence="4 6">Belongs to the IPI1/TEX10 family.</text>
</comment>
<keyword evidence="5 6" id="KW-0539">Nucleus</keyword>
<feature type="domain" description="Pre-rRNA-processing protein Ipi1 N-terminal" evidence="9">
    <location>
        <begin position="139"/>
        <end position="232"/>
    </location>
</feature>
<dbReference type="Pfam" id="PF12333">
    <property type="entry name" value="Ipi1_N"/>
    <property type="match status" value="1"/>
</dbReference>
<dbReference type="GO" id="GO:0005634">
    <property type="term" value="C:nucleus"/>
    <property type="evidence" value="ECO:0007669"/>
    <property type="project" value="UniProtKB-SubCell"/>
</dbReference>
<comment type="subunit">
    <text evidence="6">Component of the RIX1 complex.</text>
</comment>
<sequence>MPKTSKKKQRKAEDFKKVKLKIGKKKAPPTNATDTSFTSKSIVLADQSITADKSSQLTNSRNLTLKDILSQLRHYSVVTRKEAVVGMADLLSLHSELLATELGPIVEGTIRLVVDDEPVVRKNLLQLYNKFLPNIPARDLAPFVPLLVIFICSAMTHILDDIRADAVKFLDLLVELIPAYVAQFSSKILPNFYSLLETNTPSSENKHTQINSRTTLLTQGSRLVIMRSCHNYLAAYTKYLKENSDPFWFMSRGNMSVSGKFALVDGNNECKYPLRNCTDGSLYFHPHAPLPYGALNLFGESSTANANNNNSNSNSNSNKPDNKGSALIESNKGINKEDAGILSIATTNSRAVIRVTSKEALSRLFPFLQATWVESAAMFGTGQIATDRPLEMCTFVIQILQTLWRAAYSDGIPPSDKSLIGFLRQCMVYFPFGESYIGQNDVEEALLSLNIKTCELVALVQLGLAKDAKVDPAIYSEMTKWTKRTVKFLLQTLGLKAKKQTTASKLQMQQVAVSIHFKYDNFVELLPVVWQMMRGTSQKDAEWLLMAVIHYADVCQSSSASKALCIRFLAKIIEAQWSRAPVDLGTLDLSGAQLKETISSWALELPKLMWQLRNRNLDASTAAAETLRLIHQRTRLLDAKAAATVQASLVTLFCVEVPGKGTVYGPFNQYPADLQRTVLEVISYSPQLSQKLSQAVRSCIAECTPSDQVKVLVEEIMGF</sequence>
<evidence type="ECO:0000313" key="11">
    <source>
        <dbReference type="EMBL" id="KAJ2672558.1"/>
    </source>
</evidence>
<gene>
    <name evidence="11" type="primary">IPI1</name>
    <name evidence="11" type="ORF">GGI25_005056</name>
</gene>
<evidence type="ECO:0000256" key="2">
    <source>
        <dbReference type="ARBA" id="ARBA00004604"/>
    </source>
</evidence>
<accession>A0A9W8G3Z2</accession>
<dbReference type="PANTHER" id="PTHR16056">
    <property type="entry name" value="REGULATOR OF MICROTUBULE DYNAMICS PROTEIN"/>
    <property type="match status" value="1"/>
</dbReference>
<keyword evidence="8" id="KW-1133">Transmembrane helix</keyword>
<protein>
    <recommendedName>
        <fullName evidence="6">Pre-rRNA-processing protein</fullName>
    </recommendedName>
</protein>
<dbReference type="SUPFAM" id="SSF48371">
    <property type="entry name" value="ARM repeat"/>
    <property type="match status" value="1"/>
</dbReference>
<name>A0A9W8G3Z2_9FUNG</name>
<feature type="transmembrane region" description="Helical" evidence="8">
    <location>
        <begin position="140"/>
        <end position="159"/>
    </location>
</feature>
<reference evidence="11" key="1">
    <citation type="submission" date="2022-07" db="EMBL/GenBank/DDBJ databases">
        <title>Phylogenomic reconstructions and comparative analyses of Kickxellomycotina fungi.</title>
        <authorList>
            <person name="Reynolds N.K."/>
            <person name="Stajich J.E."/>
            <person name="Barry K."/>
            <person name="Grigoriev I.V."/>
            <person name="Crous P."/>
            <person name="Smith M.E."/>
        </authorList>
    </citation>
    <scope>NUCLEOTIDE SEQUENCE</scope>
    <source>
        <strain evidence="11">NRRL 3115</strain>
    </source>
</reference>
<comment type="caution">
    <text evidence="11">The sequence shown here is derived from an EMBL/GenBank/DDBJ whole genome shotgun (WGS) entry which is preliminary data.</text>
</comment>
<dbReference type="EMBL" id="JANBTW010000080">
    <property type="protein sequence ID" value="KAJ2672558.1"/>
    <property type="molecule type" value="Genomic_DNA"/>
</dbReference>
<dbReference type="Pfam" id="PF25781">
    <property type="entry name" value="TPR_TEX10"/>
    <property type="match status" value="1"/>
</dbReference>
<evidence type="ECO:0000256" key="6">
    <source>
        <dbReference type="RuleBase" id="RU368021"/>
    </source>
</evidence>
<keyword evidence="8" id="KW-0812">Transmembrane</keyword>
<evidence type="ECO:0000256" key="4">
    <source>
        <dbReference type="ARBA" id="ARBA00006427"/>
    </source>
</evidence>
<feature type="compositionally biased region" description="Low complexity" evidence="7">
    <location>
        <begin position="305"/>
        <end position="318"/>
    </location>
</feature>
<proteinExistence type="inferred from homology"/>